<evidence type="ECO:0000256" key="1">
    <source>
        <dbReference type="SAM" id="MobiDB-lite"/>
    </source>
</evidence>
<feature type="compositionally biased region" description="Low complexity" evidence="1">
    <location>
        <begin position="405"/>
        <end position="417"/>
    </location>
</feature>
<dbReference type="EMBL" id="JAAAHW010006443">
    <property type="protein sequence ID" value="KAF9960758.1"/>
    <property type="molecule type" value="Genomic_DNA"/>
</dbReference>
<feature type="region of interest" description="Disordered" evidence="1">
    <location>
        <begin position="382"/>
        <end position="451"/>
    </location>
</feature>
<feature type="compositionally biased region" description="Polar residues" evidence="1">
    <location>
        <begin position="84"/>
        <end position="106"/>
    </location>
</feature>
<evidence type="ECO:0000313" key="3">
    <source>
        <dbReference type="Proteomes" id="UP000749646"/>
    </source>
</evidence>
<feature type="compositionally biased region" description="Polar residues" evidence="1">
    <location>
        <begin position="442"/>
        <end position="451"/>
    </location>
</feature>
<proteinExistence type="predicted"/>
<feature type="compositionally biased region" description="Low complexity" evidence="1">
    <location>
        <begin position="216"/>
        <end position="231"/>
    </location>
</feature>
<protein>
    <submittedName>
        <fullName evidence="2">Uncharacterized protein</fullName>
    </submittedName>
</protein>
<keyword evidence="3" id="KW-1185">Reference proteome</keyword>
<gene>
    <name evidence="2" type="ORF">BGZ65_011739</name>
</gene>
<dbReference type="AlphaFoldDB" id="A0A9P6J402"/>
<dbReference type="OrthoDB" id="2449891at2759"/>
<comment type="caution">
    <text evidence="2">The sequence shown here is derived from an EMBL/GenBank/DDBJ whole genome shotgun (WGS) entry which is preliminary data.</text>
</comment>
<evidence type="ECO:0000313" key="2">
    <source>
        <dbReference type="EMBL" id="KAF9960758.1"/>
    </source>
</evidence>
<name>A0A9P6J402_9FUNG</name>
<feature type="region of interest" description="Disordered" evidence="1">
    <location>
        <begin position="212"/>
        <end position="234"/>
    </location>
</feature>
<accession>A0A9P6J402</accession>
<feature type="region of interest" description="Disordered" evidence="1">
    <location>
        <begin position="83"/>
        <end position="114"/>
    </location>
</feature>
<sequence>MNVLLSILEDIPQHMVDNKLEDETRNETGSEFSLSSCGSTQSRNNPERNEGVSLISTSLTLRATYVLSLCPQKRDHYNLFATKPATTAKQQGDLSNKRTPSSTEPSSPVKARKSVRFDESKNTVFAYELGSAIVLSFTNDEITCSENTQDYEDQNDTGYEDEPSVNFMSPPPWWTWSSVATLDEASESTPSDPEATVDPDLSDIGVDTSSAETTIEEGSFSYSESSQSSQHETFKNIASSLDRLWPPSQSQASSGVPIAKRTKPVLPVVTSSSPLAVTSSPHKVPVLRRQSSMSVIESVDASEISSLETPEHPSALARCRGSLIKECTTENNAMPQNQVESEDISMLEPPLDSLPQRVQVPLMSRPGTPAVGEKRNVKGVIRSREREASGRTLAHPYKRRTQTAPIPSSSSPSPFTPRLARVSSFSVRRTPPTPPMLRREASTTALMDTLS</sequence>
<feature type="compositionally biased region" description="Polar residues" evidence="1">
    <location>
        <begin position="29"/>
        <end position="44"/>
    </location>
</feature>
<feature type="region of interest" description="Disordered" evidence="1">
    <location>
        <begin position="22"/>
        <end position="49"/>
    </location>
</feature>
<feature type="region of interest" description="Disordered" evidence="1">
    <location>
        <begin position="184"/>
        <end position="203"/>
    </location>
</feature>
<organism evidence="2 3">
    <name type="scientific">Modicella reniformis</name>
    <dbReference type="NCBI Taxonomy" id="1440133"/>
    <lineage>
        <taxon>Eukaryota</taxon>
        <taxon>Fungi</taxon>
        <taxon>Fungi incertae sedis</taxon>
        <taxon>Mucoromycota</taxon>
        <taxon>Mortierellomycotina</taxon>
        <taxon>Mortierellomycetes</taxon>
        <taxon>Mortierellales</taxon>
        <taxon>Mortierellaceae</taxon>
        <taxon>Modicella</taxon>
    </lineage>
</organism>
<reference evidence="2" key="1">
    <citation type="journal article" date="2020" name="Fungal Divers.">
        <title>Resolving the Mortierellaceae phylogeny through synthesis of multi-gene phylogenetics and phylogenomics.</title>
        <authorList>
            <person name="Vandepol N."/>
            <person name="Liber J."/>
            <person name="Desiro A."/>
            <person name="Na H."/>
            <person name="Kennedy M."/>
            <person name="Barry K."/>
            <person name="Grigoriev I.V."/>
            <person name="Miller A.N."/>
            <person name="O'Donnell K."/>
            <person name="Stajich J.E."/>
            <person name="Bonito G."/>
        </authorList>
    </citation>
    <scope>NUCLEOTIDE SEQUENCE</scope>
    <source>
        <strain evidence="2">MES-2147</strain>
    </source>
</reference>
<dbReference type="Proteomes" id="UP000749646">
    <property type="component" value="Unassembled WGS sequence"/>
</dbReference>